<dbReference type="InterPro" id="IPR040442">
    <property type="entry name" value="Pyrv_kinase-like_dom_sf"/>
</dbReference>
<evidence type="ECO:0000259" key="4">
    <source>
        <dbReference type="Pfam" id="PF03328"/>
    </source>
</evidence>
<organism evidence="5">
    <name type="scientific">marine metagenome</name>
    <dbReference type="NCBI Taxonomy" id="408172"/>
    <lineage>
        <taxon>unclassified sequences</taxon>
        <taxon>metagenomes</taxon>
        <taxon>ecological metagenomes</taxon>
    </lineage>
</organism>
<dbReference type="SUPFAM" id="SSF51621">
    <property type="entry name" value="Phosphoenolpyruvate/pyruvate domain"/>
    <property type="match status" value="1"/>
</dbReference>
<dbReference type="EMBL" id="UINC01045622">
    <property type="protein sequence ID" value="SVB52599.1"/>
    <property type="molecule type" value="Genomic_DNA"/>
</dbReference>
<reference evidence="5" key="1">
    <citation type="submission" date="2018-05" db="EMBL/GenBank/DDBJ databases">
        <authorList>
            <person name="Lanie J.A."/>
            <person name="Ng W.-L."/>
            <person name="Kazmierczak K.M."/>
            <person name="Andrzejewski T.M."/>
            <person name="Davidsen T.M."/>
            <person name="Wayne K.J."/>
            <person name="Tettelin H."/>
            <person name="Glass J.I."/>
            <person name="Rusch D."/>
            <person name="Podicherti R."/>
            <person name="Tsui H.-C.T."/>
            <person name="Winkler M.E."/>
        </authorList>
    </citation>
    <scope>NUCLEOTIDE SEQUENCE</scope>
</reference>
<dbReference type="PANTHER" id="PTHR30502">
    <property type="entry name" value="2-KETO-3-DEOXY-L-RHAMNONATE ALDOLASE"/>
    <property type="match status" value="1"/>
</dbReference>
<dbReference type="GO" id="GO:0016832">
    <property type="term" value="F:aldehyde-lyase activity"/>
    <property type="evidence" value="ECO:0007669"/>
    <property type="project" value="TreeGrafter"/>
</dbReference>
<gene>
    <name evidence="5" type="ORF">METZ01_LOCUS205453</name>
</gene>
<dbReference type="InterPro" id="IPR015813">
    <property type="entry name" value="Pyrv/PenolPyrv_kinase-like_dom"/>
</dbReference>
<comment type="similarity">
    <text evidence="1">Belongs to the HpcH/HpaI aldolase family.</text>
</comment>
<accession>A0A382EQE9</accession>
<dbReference type="InterPro" id="IPR005000">
    <property type="entry name" value="Aldolase/citrate-lyase_domain"/>
</dbReference>
<dbReference type="AlphaFoldDB" id="A0A382EQE9"/>
<dbReference type="GO" id="GO:0005737">
    <property type="term" value="C:cytoplasm"/>
    <property type="evidence" value="ECO:0007669"/>
    <property type="project" value="TreeGrafter"/>
</dbReference>
<keyword evidence="2" id="KW-0479">Metal-binding</keyword>
<feature type="domain" description="HpcH/HpaI aldolase/citrate lyase" evidence="4">
    <location>
        <begin position="105"/>
        <end position="282"/>
    </location>
</feature>
<dbReference type="GO" id="GO:0046872">
    <property type="term" value="F:metal ion binding"/>
    <property type="evidence" value="ECO:0007669"/>
    <property type="project" value="UniProtKB-KW"/>
</dbReference>
<evidence type="ECO:0000256" key="3">
    <source>
        <dbReference type="ARBA" id="ARBA00023239"/>
    </source>
</evidence>
<dbReference type="InterPro" id="IPR050251">
    <property type="entry name" value="HpcH-HpaI_aldolase"/>
</dbReference>
<dbReference type="Pfam" id="PF03328">
    <property type="entry name" value="HpcH_HpaI"/>
    <property type="match status" value="1"/>
</dbReference>
<evidence type="ECO:0000256" key="1">
    <source>
        <dbReference type="ARBA" id="ARBA00005568"/>
    </source>
</evidence>
<dbReference type="Gene3D" id="3.20.20.60">
    <property type="entry name" value="Phosphoenolpyruvate-binding domains"/>
    <property type="match status" value="1"/>
</dbReference>
<dbReference type="PANTHER" id="PTHR30502:SF0">
    <property type="entry name" value="PHOSPHOENOLPYRUVATE CARBOXYLASE FAMILY PROTEIN"/>
    <property type="match status" value="1"/>
</dbReference>
<name>A0A382EQE9_9ZZZZ</name>
<feature type="non-terminal residue" evidence="5">
    <location>
        <position position="1"/>
    </location>
</feature>
<protein>
    <recommendedName>
        <fullName evidence="4">HpcH/HpaI aldolase/citrate lyase domain-containing protein</fullName>
    </recommendedName>
</protein>
<evidence type="ECO:0000256" key="2">
    <source>
        <dbReference type="ARBA" id="ARBA00022723"/>
    </source>
</evidence>
<evidence type="ECO:0000313" key="5">
    <source>
        <dbReference type="EMBL" id="SVB52599.1"/>
    </source>
</evidence>
<proteinExistence type="inferred from homology"/>
<keyword evidence="3" id="KW-0456">Lyase</keyword>
<sequence>AFTLTIPGSVHGQAPRDVTPLNPLISLHNQDLPVFGVYTPRAREGVTLEELAQETLGFTDIDYLFNGSMEGSVDRGLPAFSSYVQALYAAGANAGSHPLVLKTPRIADGPDQAIENISKQLNAGASAIVFVGVESATEVRQGLAAMRFASNGGTRPNHVGDAPRYWGLPEAEYRKRADLWPLNSEGELINWTIVESIEGLDKVREIAAVDGIGVLFPGAGTLRRLFSSTGKDGARVLDEDAWEAAIQKVLAACKEFEVLCGYPANENDIQERMRQGFSVFVIGWGDRGFRTVNIGRSAAGR</sequence>